<dbReference type="GO" id="GO:0097176">
    <property type="term" value="P:epoxide metabolic process"/>
    <property type="evidence" value="ECO:0007669"/>
    <property type="project" value="TreeGrafter"/>
</dbReference>
<keyword evidence="3 6" id="KW-0378">Hydrolase</keyword>
<evidence type="ECO:0000313" key="6">
    <source>
        <dbReference type="EMBL" id="GIH18366.1"/>
    </source>
</evidence>
<dbReference type="InterPro" id="IPR029058">
    <property type="entry name" value="AB_hydrolase_fold"/>
</dbReference>
<keyword evidence="7" id="KW-1185">Reference proteome</keyword>
<feature type="active site" description="Proton acceptor" evidence="4">
    <location>
        <position position="376"/>
    </location>
</feature>
<keyword evidence="2" id="KW-0058">Aromatic hydrocarbons catabolism</keyword>
<evidence type="ECO:0000256" key="2">
    <source>
        <dbReference type="ARBA" id="ARBA00022797"/>
    </source>
</evidence>
<dbReference type="InterPro" id="IPR016292">
    <property type="entry name" value="Epoxide_hydrolase"/>
</dbReference>
<protein>
    <submittedName>
        <fullName evidence="6">Microsomal epoxide hydrolase</fullName>
    </submittedName>
</protein>
<dbReference type="PRINTS" id="PR00412">
    <property type="entry name" value="EPOXHYDRLASE"/>
</dbReference>
<gene>
    <name evidence="6" type="ORF">Raf01_65380</name>
</gene>
<comment type="similarity">
    <text evidence="1">Belongs to the peptidase S33 family.</text>
</comment>
<dbReference type="PANTHER" id="PTHR21661">
    <property type="entry name" value="EPOXIDE HYDROLASE 1-RELATED"/>
    <property type="match status" value="1"/>
</dbReference>
<proteinExistence type="inferred from homology"/>
<dbReference type="Pfam" id="PF06441">
    <property type="entry name" value="EHN"/>
    <property type="match status" value="1"/>
</dbReference>
<feature type="active site" description="Proton donor" evidence="4">
    <location>
        <position position="315"/>
    </location>
</feature>
<dbReference type="Gene3D" id="3.40.50.1820">
    <property type="entry name" value="alpha/beta hydrolase"/>
    <property type="match status" value="1"/>
</dbReference>
<feature type="domain" description="Epoxide hydrolase N-terminal" evidence="5">
    <location>
        <begin position="10"/>
        <end position="115"/>
    </location>
</feature>
<dbReference type="EMBL" id="BONZ01000066">
    <property type="protein sequence ID" value="GIH18366.1"/>
    <property type="molecule type" value="Genomic_DNA"/>
</dbReference>
<dbReference type="InterPro" id="IPR010497">
    <property type="entry name" value="Epoxide_hydro_N"/>
</dbReference>
<dbReference type="Proteomes" id="UP000642748">
    <property type="component" value="Unassembled WGS sequence"/>
</dbReference>
<reference evidence="6" key="1">
    <citation type="submission" date="2021-01" db="EMBL/GenBank/DDBJ databases">
        <title>Whole genome shotgun sequence of Rugosimonospora africana NBRC 104875.</title>
        <authorList>
            <person name="Komaki H."/>
            <person name="Tamura T."/>
        </authorList>
    </citation>
    <scope>NUCLEOTIDE SEQUENCE</scope>
    <source>
        <strain evidence="6">NBRC 104875</strain>
    </source>
</reference>
<dbReference type="PIRSF" id="PIRSF001112">
    <property type="entry name" value="Epoxide_hydrolase"/>
    <property type="match status" value="1"/>
</dbReference>
<comment type="caution">
    <text evidence="6">The sequence shown here is derived from an EMBL/GenBank/DDBJ whole genome shotgun (WGS) entry which is preliminary data.</text>
</comment>
<evidence type="ECO:0000256" key="1">
    <source>
        <dbReference type="ARBA" id="ARBA00010088"/>
    </source>
</evidence>
<evidence type="ECO:0000313" key="7">
    <source>
        <dbReference type="Proteomes" id="UP000642748"/>
    </source>
</evidence>
<organism evidence="6 7">
    <name type="scientific">Rugosimonospora africana</name>
    <dbReference type="NCBI Taxonomy" id="556532"/>
    <lineage>
        <taxon>Bacteria</taxon>
        <taxon>Bacillati</taxon>
        <taxon>Actinomycetota</taxon>
        <taxon>Actinomycetes</taxon>
        <taxon>Micromonosporales</taxon>
        <taxon>Micromonosporaceae</taxon>
        <taxon>Rugosimonospora</taxon>
    </lineage>
</organism>
<sequence>MPAMTNQNEIRPFRIAIDQADVEDLRSRLAGTRWPARPRVDDWSRGVPVDYLRRLAEYWATEYDWRVQEAALNEIPQYHTDVDGQAIHFFHVRSPEPHALPLILTHGWPSSPVEFTRVIGPLTDPVAHGGDAADAFHVVVPSLPGYGFSDPSATGFNLFAVARAWATLMARLGYPRYVAHGTDVGSGVAGMLPVVDPDHAVGVHLTGTSAGTPFDPPISIDGLSPADRVRAERFNGFLRDGLGYFTLQSTRPQTLAYALTDSPAGQLAWIVEKFREWTDPAAELPEDAVDRDQLLTNVSLYWFTGSGASTAHAGYEGIQAWRAIVAQQRSAAPQPQSPPKRPPTGVAVFAADTAIRALMDPDGRIEHWCEYDRGGHFAAMEVPELLTADLRTFCRSLR</sequence>
<evidence type="ECO:0000256" key="4">
    <source>
        <dbReference type="PIRSR" id="PIRSR001112-1"/>
    </source>
</evidence>
<dbReference type="InterPro" id="IPR000639">
    <property type="entry name" value="Epox_hydrolase-like"/>
</dbReference>
<evidence type="ECO:0000259" key="5">
    <source>
        <dbReference type="Pfam" id="PF06441"/>
    </source>
</evidence>
<dbReference type="SUPFAM" id="SSF53474">
    <property type="entry name" value="alpha/beta-Hydrolases"/>
    <property type="match status" value="1"/>
</dbReference>
<feature type="active site" description="Nucleophile" evidence="4">
    <location>
        <position position="183"/>
    </location>
</feature>
<dbReference type="AlphaFoldDB" id="A0A8J3R194"/>
<dbReference type="PANTHER" id="PTHR21661:SF35">
    <property type="entry name" value="EPOXIDE HYDROLASE"/>
    <property type="match status" value="1"/>
</dbReference>
<evidence type="ECO:0000256" key="3">
    <source>
        <dbReference type="ARBA" id="ARBA00022801"/>
    </source>
</evidence>
<dbReference type="GO" id="GO:0004301">
    <property type="term" value="F:epoxide hydrolase activity"/>
    <property type="evidence" value="ECO:0007669"/>
    <property type="project" value="TreeGrafter"/>
</dbReference>
<accession>A0A8J3R194</accession>
<name>A0A8J3R194_9ACTN</name>